<dbReference type="GO" id="GO:0003700">
    <property type="term" value="F:DNA-binding transcription factor activity"/>
    <property type="evidence" value="ECO:0007669"/>
    <property type="project" value="InterPro"/>
</dbReference>
<dbReference type="PROSITE" id="PS50937">
    <property type="entry name" value="HTH_MERR_2"/>
    <property type="match status" value="1"/>
</dbReference>
<dbReference type="InterPro" id="IPR000551">
    <property type="entry name" value="MerR-type_HTH_dom"/>
</dbReference>
<evidence type="ECO:0000256" key="1">
    <source>
        <dbReference type="ARBA" id="ARBA00023125"/>
    </source>
</evidence>
<gene>
    <name evidence="3" type="ORF">C7Y72_01055</name>
</gene>
<dbReference type="Gene3D" id="1.10.1660.10">
    <property type="match status" value="1"/>
</dbReference>
<dbReference type="InterPro" id="IPR009061">
    <property type="entry name" value="DNA-bd_dom_put_sf"/>
</dbReference>
<reference evidence="3 4" key="1">
    <citation type="submission" date="2018-03" db="EMBL/GenBank/DDBJ databases">
        <title>Aquarubrobacter algicola gen. nov., sp. nov., a novel actinobacterium isolated from shallow eutrophic lake during the end of cyanobacterial harmful algal blooms.</title>
        <authorList>
            <person name="Chun S.J."/>
        </authorList>
    </citation>
    <scope>NUCLEOTIDE SEQUENCE [LARGE SCALE GENOMIC DNA]</scope>
    <source>
        <strain evidence="3 4">Seoho-28</strain>
    </source>
</reference>
<name>A0A2T4UGE6_9ACTN</name>
<keyword evidence="4" id="KW-1185">Reference proteome</keyword>
<dbReference type="PRINTS" id="PR00040">
    <property type="entry name" value="HTHMERR"/>
</dbReference>
<dbReference type="SUPFAM" id="SSF46955">
    <property type="entry name" value="Putative DNA-binding domain"/>
    <property type="match status" value="1"/>
</dbReference>
<dbReference type="EMBL" id="PYYB01000001">
    <property type="protein sequence ID" value="PTL58334.1"/>
    <property type="molecule type" value="Genomic_DNA"/>
</dbReference>
<dbReference type="AlphaFoldDB" id="A0A2T4UGE6"/>
<evidence type="ECO:0000313" key="4">
    <source>
        <dbReference type="Proteomes" id="UP000240739"/>
    </source>
</evidence>
<accession>A0A2T4UGE6</accession>
<evidence type="ECO:0000313" key="3">
    <source>
        <dbReference type="EMBL" id="PTL58334.1"/>
    </source>
</evidence>
<proteinExistence type="predicted"/>
<dbReference type="Proteomes" id="UP000240739">
    <property type="component" value="Unassembled WGS sequence"/>
</dbReference>
<feature type="domain" description="HTH merR-type" evidence="2">
    <location>
        <begin position="9"/>
        <end position="77"/>
    </location>
</feature>
<comment type="caution">
    <text evidence="3">The sequence shown here is derived from an EMBL/GenBank/DDBJ whole genome shotgun (WGS) entry which is preliminary data.</text>
</comment>
<dbReference type="Pfam" id="PF13411">
    <property type="entry name" value="MerR_1"/>
    <property type="match status" value="1"/>
</dbReference>
<dbReference type="RefSeq" id="WP_107566772.1">
    <property type="nucleotide sequence ID" value="NZ_PYYB01000001.1"/>
</dbReference>
<dbReference type="GO" id="GO:0003677">
    <property type="term" value="F:DNA binding"/>
    <property type="evidence" value="ECO:0007669"/>
    <property type="project" value="UniProtKB-KW"/>
</dbReference>
<dbReference type="SMART" id="SM00422">
    <property type="entry name" value="HTH_MERR"/>
    <property type="match status" value="1"/>
</dbReference>
<evidence type="ECO:0000259" key="2">
    <source>
        <dbReference type="PROSITE" id="PS50937"/>
    </source>
</evidence>
<sequence length="248" mass="27323">MSEFTQSGELTIEQLAAEVGMSVRNIRAHQSRGLLDPPEVRGRTGYYGPQHVDRLRLIRDMQADGLNLAAISKLVGTGGEEFAGFRRALATPFETAGAQIMDGPEVRAALGGAVSEEVIDRAQKLGLFRPLGDDRFEVTSPRLLRAAEEITAIGLPHEVGLDVLEKLDRHAQSIAKIFVELFLEEIWKPFQKAGMPPEDWARVRDALERLRPLAGESLLGMFEPAMSEAVERAADRVADKLGRDARRS</sequence>
<keyword evidence="1" id="KW-0238">DNA-binding</keyword>
<protein>
    <recommendedName>
        <fullName evidence="2">HTH merR-type domain-containing protein</fullName>
    </recommendedName>
</protein>
<dbReference type="InterPro" id="IPR047057">
    <property type="entry name" value="MerR_fam"/>
</dbReference>
<dbReference type="PANTHER" id="PTHR30204">
    <property type="entry name" value="REDOX-CYCLING DRUG-SENSING TRANSCRIPTIONAL ACTIVATOR SOXR"/>
    <property type="match status" value="1"/>
</dbReference>
<dbReference type="OrthoDB" id="6716891at2"/>
<organism evidence="3 4">
    <name type="scientific">Paraconexibacter algicola</name>
    <dbReference type="NCBI Taxonomy" id="2133960"/>
    <lineage>
        <taxon>Bacteria</taxon>
        <taxon>Bacillati</taxon>
        <taxon>Actinomycetota</taxon>
        <taxon>Thermoleophilia</taxon>
        <taxon>Solirubrobacterales</taxon>
        <taxon>Paraconexibacteraceae</taxon>
        <taxon>Paraconexibacter</taxon>
    </lineage>
</organism>
<dbReference type="PANTHER" id="PTHR30204:SF93">
    <property type="entry name" value="HTH MERR-TYPE DOMAIN-CONTAINING PROTEIN"/>
    <property type="match status" value="1"/>
</dbReference>